<dbReference type="NCBIfam" id="TIGR01251">
    <property type="entry name" value="ribP_PPkin"/>
    <property type="match status" value="1"/>
</dbReference>
<dbReference type="PANTHER" id="PTHR10210">
    <property type="entry name" value="RIBOSE-PHOSPHATE DIPHOSPHOKINASE FAMILY MEMBER"/>
    <property type="match status" value="1"/>
</dbReference>
<dbReference type="InterPro" id="IPR029099">
    <property type="entry name" value="Pribosyltran_N"/>
</dbReference>
<evidence type="ECO:0000256" key="2">
    <source>
        <dbReference type="RuleBase" id="RU004324"/>
    </source>
</evidence>
<name>A0ABX1S879_9PSEU</name>
<accession>A0ABX1S879</accession>
<evidence type="ECO:0000313" key="6">
    <source>
        <dbReference type="Proteomes" id="UP000820669"/>
    </source>
</evidence>
<dbReference type="InterPro" id="IPR029057">
    <property type="entry name" value="PRTase-like"/>
</dbReference>
<comment type="similarity">
    <text evidence="2">Belongs to the ribose-phosphate pyrophosphokinase family.</text>
</comment>
<dbReference type="InterPro" id="IPR005946">
    <property type="entry name" value="Rib-P_diPkinase"/>
</dbReference>
<evidence type="ECO:0000256" key="1">
    <source>
        <dbReference type="ARBA" id="ARBA00022727"/>
    </source>
</evidence>
<dbReference type="Proteomes" id="UP000820669">
    <property type="component" value="Unassembled WGS sequence"/>
</dbReference>
<dbReference type="Gene3D" id="3.40.50.2020">
    <property type="match status" value="2"/>
</dbReference>
<gene>
    <name evidence="5" type="ORF">HF526_10645</name>
</gene>
<protein>
    <submittedName>
        <fullName evidence="5">Ribose-phosphate pyrophosphokinase</fullName>
    </submittedName>
</protein>
<proteinExistence type="inferred from homology"/>
<dbReference type="SMART" id="SM01400">
    <property type="entry name" value="Pribosyltran_N"/>
    <property type="match status" value="1"/>
</dbReference>
<organism evidence="5 6">
    <name type="scientific">Pseudonocardia acidicola</name>
    <dbReference type="NCBI Taxonomy" id="2724939"/>
    <lineage>
        <taxon>Bacteria</taxon>
        <taxon>Bacillati</taxon>
        <taxon>Actinomycetota</taxon>
        <taxon>Actinomycetes</taxon>
        <taxon>Pseudonocardiales</taxon>
        <taxon>Pseudonocardiaceae</taxon>
        <taxon>Pseudonocardia</taxon>
    </lineage>
</organism>
<dbReference type="CDD" id="cd06223">
    <property type="entry name" value="PRTases_typeI"/>
    <property type="match status" value="1"/>
</dbReference>
<comment type="caution">
    <text evidence="5">The sequence shown here is derived from an EMBL/GenBank/DDBJ whole genome shotgun (WGS) entry which is preliminary data.</text>
</comment>
<dbReference type="Pfam" id="PF13793">
    <property type="entry name" value="Pribosyltran_N"/>
    <property type="match status" value="1"/>
</dbReference>
<dbReference type="InterPro" id="IPR000836">
    <property type="entry name" value="PRTase_dom"/>
</dbReference>
<sequence>MTLQIVPGAASRPLATALARCLGLEPTACLLERFPDGELRPRVGTVRGDDVYLVQSTGPPVAERLVELLLLLDACRRAGADRITAVVPYFGYARQDRRARAGEAVGARAAADVLTAAGAQRLLVVDPHTAALEAMFTIPVEMLTAVPVLTEALSTTVPDDTVVVAPDLGAVKLAEHVAARLDRPVAIVCKTRLSGTTVRATELIGDVQNRPVLIVDDMISTGGTIEAAARILLARGAAPDVTVAATHGLLVPEAAERLRALPLRRLLLTDSIALQPDPAPWMDVCSVAGLLADAIGRLHRAEPLDDLLLHT</sequence>
<dbReference type="RefSeq" id="WP_169381214.1">
    <property type="nucleotide sequence ID" value="NZ_JAAXLA010000015.1"/>
</dbReference>
<reference evidence="5 6" key="1">
    <citation type="submission" date="2020-04" db="EMBL/GenBank/DDBJ databases">
        <authorList>
            <person name="Klaysubun C."/>
            <person name="Duangmal K."/>
            <person name="Lipun K."/>
        </authorList>
    </citation>
    <scope>NUCLEOTIDE SEQUENCE [LARGE SCALE GENOMIC DNA]</scope>
    <source>
        <strain evidence="5 6">K10HN5</strain>
    </source>
</reference>
<feature type="domain" description="Ribose-phosphate pyrophosphokinase N-terminal" evidence="4">
    <location>
        <begin position="4"/>
        <end position="118"/>
    </location>
</feature>
<keyword evidence="6" id="KW-1185">Reference proteome</keyword>
<dbReference type="Pfam" id="PF00156">
    <property type="entry name" value="Pribosyltran"/>
    <property type="match status" value="1"/>
</dbReference>
<evidence type="ECO:0000259" key="3">
    <source>
        <dbReference type="Pfam" id="PF00156"/>
    </source>
</evidence>
<evidence type="ECO:0000259" key="4">
    <source>
        <dbReference type="Pfam" id="PF13793"/>
    </source>
</evidence>
<evidence type="ECO:0000313" key="5">
    <source>
        <dbReference type="EMBL" id="NMH97765.1"/>
    </source>
</evidence>
<dbReference type="PANTHER" id="PTHR10210:SF41">
    <property type="entry name" value="RIBOSE-PHOSPHATE PYROPHOSPHOKINASE 1, CHLOROPLASTIC"/>
    <property type="match status" value="1"/>
</dbReference>
<dbReference type="EMBL" id="JAAXLA010000015">
    <property type="protein sequence ID" value="NMH97765.1"/>
    <property type="molecule type" value="Genomic_DNA"/>
</dbReference>
<feature type="domain" description="Phosphoribosyltransferase" evidence="3">
    <location>
        <begin position="160"/>
        <end position="245"/>
    </location>
</feature>
<keyword evidence="1 2" id="KW-0545">Nucleotide biosynthesis</keyword>
<dbReference type="SUPFAM" id="SSF53271">
    <property type="entry name" value="PRTase-like"/>
    <property type="match status" value="1"/>
</dbReference>